<protein>
    <submittedName>
        <fullName evidence="1">Uncharacterized protein</fullName>
    </submittedName>
</protein>
<evidence type="ECO:0000313" key="1">
    <source>
        <dbReference type="EMBL" id="PVX84331.1"/>
    </source>
</evidence>
<evidence type="ECO:0000313" key="2">
    <source>
        <dbReference type="Proteomes" id="UP000245712"/>
    </source>
</evidence>
<dbReference type="EMBL" id="QEOB01000005">
    <property type="protein sequence ID" value="PVX84331.1"/>
    <property type="molecule type" value="Genomic_DNA"/>
</dbReference>
<dbReference type="RefSeq" id="WP_116610891.1">
    <property type="nucleotide sequence ID" value="NZ_QEOB01000005.1"/>
</dbReference>
<gene>
    <name evidence="1" type="ORF">C7402_105172</name>
</gene>
<proteinExistence type="predicted"/>
<organism evidence="1 2">
    <name type="scientific">Paraburkholderia unamae</name>
    <dbReference type="NCBI Taxonomy" id="219649"/>
    <lineage>
        <taxon>Bacteria</taxon>
        <taxon>Pseudomonadati</taxon>
        <taxon>Pseudomonadota</taxon>
        <taxon>Betaproteobacteria</taxon>
        <taxon>Burkholderiales</taxon>
        <taxon>Burkholderiaceae</taxon>
        <taxon>Paraburkholderia</taxon>
    </lineage>
</organism>
<accession>A0ABX5KPC3</accession>
<comment type="caution">
    <text evidence="1">The sequence shown here is derived from an EMBL/GenBank/DDBJ whole genome shotgun (WGS) entry which is preliminary data.</text>
</comment>
<reference evidence="1 2" key="1">
    <citation type="submission" date="2018-05" db="EMBL/GenBank/DDBJ databases">
        <title>Genomic Encyclopedia of Type Strains, Phase IV (KMG-V): Genome sequencing to study the core and pangenomes of soil and plant-associated prokaryotes.</title>
        <authorList>
            <person name="Whitman W."/>
        </authorList>
    </citation>
    <scope>NUCLEOTIDE SEQUENCE [LARGE SCALE GENOMIC DNA]</scope>
    <source>
        <strain evidence="1 2">SCZa-39</strain>
    </source>
</reference>
<name>A0ABX5KPC3_9BURK</name>
<dbReference type="Proteomes" id="UP000245712">
    <property type="component" value="Unassembled WGS sequence"/>
</dbReference>
<sequence>MSEELGQPWGMCAAFGCPLLGSLGSEGRWYCFCHVNKPSTFNDAITRELREKQMHLVDSTIEIRRHHSSFHGEERAYRTIQQRLMVAGRKDLLMTAGERQNGGVRAWLMRLERALIDSVSEIGVQKQIPTTVQTADVPNAQPATDFFPPVAERAQQAIEEANP</sequence>
<keyword evidence="2" id="KW-1185">Reference proteome</keyword>